<sequence length="409" mass="46554">MNKKKKYIIIGCLIILTVSFFIGINIYHSKHVKASPLYLAVSAYRMGEQGWEPPYGITFVDGSGEEIFLRGMEAFDRKAYTMAKGLFEQALGAAGSDPALPAFLYFYINQCDYYLKGTGNIETVSLALAAIRQYAPFSNDTEIVLDLVNSVSQPNENCEQVVKLLQEHLESTDNLELLTWTQLKNTMGMLEYTNQKYTKSIQQFYDVELALEEAKTNSKLKVELVYAKEFIANIHFIFEDYERAAAMYQEVIDLTMDTGDIVAYGCYVNSASAYLEISELEKAREILHALEKQLPYAEKETALEIEACMNDLLANICIMEENYEEAAGYLDKAEVYYQNNEGDFFIDGEYFIKFTRCKYMLHTGAIEESQGLLEEMVSTGATASHGMEREAYKLLIDIYRKTGENEKLF</sequence>
<evidence type="ECO:0000313" key="3">
    <source>
        <dbReference type="Proteomes" id="UP000054874"/>
    </source>
</evidence>
<protein>
    <recommendedName>
        <fullName evidence="4">MalT-like TPR region domain-containing protein</fullName>
    </recommendedName>
</protein>
<dbReference type="Gene3D" id="1.25.40.10">
    <property type="entry name" value="Tetratricopeptide repeat domain"/>
    <property type="match status" value="1"/>
</dbReference>
<accession>A0A0V8QD56</accession>
<keyword evidence="1" id="KW-0472">Membrane</keyword>
<evidence type="ECO:0000256" key="1">
    <source>
        <dbReference type="SAM" id="Phobius"/>
    </source>
</evidence>
<dbReference type="SUPFAM" id="SSF48452">
    <property type="entry name" value="TPR-like"/>
    <property type="match status" value="1"/>
</dbReference>
<dbReference type="RefSeq" id="WP_058353230.1">
    <property type="nucleotide sequence ID" value="NZ_CABMMD010000168.1"/>
</dbReference>
<keyword evidence="3" id="KW-1185">Reference proteome</keyword>
<proteinExistence type="predicted"/>
<dbReference type="InterPro" id="IPR011990">
    <property type="entry name" value="TPR-like_helical_dom_sf"/>
</dbReference>
<evidence type="ECO:0008006" key="4">
    <source>
        <dbReference type="Google" id="ProtNLM"/>
    </source>
</evidence>
<keyword evidence="1" id="KW-0812">Transmembrane</keyword>
<evidence type="ECO:0000313" key="2">
    <source>
        <dbReference type="EMBL" id="KSV58525.1"/>
    </source>
</evidence>
<name>A0A0V8QD56_9FIRM</name>
<dbReference type="EMBL" id="LNAM01000168">
    <property type="protein sequence ID" value="KSV58525.1"/>
    <property type="molecule type" value="Genomic_DNA"/>
</dbReference>
<dbReference type="Proteomes" id="UP000054874">
    <property type="component" value="Unassembled WGS sequence"/>
</dbReference>
<organism evidence="2 3">
    <name type="scientific">Acetivibrio ethanolgignens</name>
    <dbReference type="NCBI Taxonomy" id="290052"/>
    <lineage>
        <taxon>Bacteria</taxon>
        <taxon>Bacillati</taxon>
        <taxon>Bacillota</taxon>
        <taxon>Clostridia</taxon>
        <taxon>Eubacteriales</taxon>
        <taxon>Oscillospiraceae</taxon>
        <taxon>Acetivibrio</taxon>
    </lineage>
</organism>
<feature type="transmembrane region" description="Helical" evidence="1">
    <location>
        <begin position="7"/>
        <end position="27"/>
    </location>
</feature>
<reference evidence="2 3" key="1">
    <citation type="submission" date="2015-11" db="EMBL/GenBank/DDBJ databases">
        <title>Butyribacter intestini gen. nov., sp. nov., a butyric acid-producing bacterium of the family Lachnospiraceae isolated from the human faeces.</title>
        <authorList>
            <person name="Zou Y."/>
            <person name="Xue W."/>
            <person name="Luo G."/>
            <person name="Lv M."/>
        </authorList>
    </citation>
    <scope>NUCLEOTIDE SEQUENCE [LARGE SCALE GENOMIC DNA]</scope>
    <source>
        <strain evidence="2 3">ACET-33324</strain>
    </source>
</reference>
<comment type="caution">
    <text evidence="2">The sequence shown here is derived from an EMBL/GenBank/DDBJ whole genome shotgun (WGS) entry which is preliminary data.</text>
</comment>
<dbReference type="STRING" id="290052.ASU35_12470"/>
<keyword evidence="1" id="KW-1133">Transmembrane helix</keyword>
<dbReference type="AlphaFoldDB" id="A0A0V8QD56"/>
<dbReference type="OrthoDB" id="2470999at2"/>
<gene>
    <name evidence="2" type="ORF">ASU35_12470</name>
</gene>